<sequence length="1052" mass="120737">MRDTLHLSEKTVKITLKKIYEDRKEDFLGRLMEFYKKHFKMLPVSPLWDGREKSIMDIFVPIQLNRVAIEKSGSRGDTEHTVDTYKDMFYTDTTLIDRVSIQGDPGMGKTTFLSKLVHDWCDSDTSKETNLRSNFSDVETLQDFRFVFHIKLRDSIGQSEVKEMIKTQIIDEIYFNKMQQEEAYDLLGRVLERETCLVTLDGLNEWTDHTHKKPIPKMYTLAKQCVVLVTSRPWKMADKRIRDSEIGTLLEVVGVTDTAQLIQNLLRSLTTDNKLTYRKFMENVEERNLNHFLTSPWMLTLLVNLWVNTSLLSGSLCKINIALIETLLNKGLEKEEFDEPSPLEHSVFGHHTEIGNALARVAFKYTFGRKKSLVLCKHELLSPEMLSREQLDFAIKTGVLNERYYISASSRKVHVSFLHETIQEFFAASYIANFLEDKTMAVFSKSNCNVLEVSQVLIYLSGLKWDVANKAIQTLTEEFSDDVNEGLDLVMIGSLCPRATSTFQNTVVNTQTKLNSEIGINLSFDLGGLVLTILVQNMMINCYHEAKVSKEKNINLKMSDFIFHQYLNKMQNDDLLQILMMNKSNVRTLLLERNVLQEHTILTVLEQSKHCIERLKMSGSRGIVSALPNRNLKQLTLIGNIDVTLFSELLPSFINLTFLRIEECDFNKDIYPPPSVEYLCLLKSRCSVEFVGRLLVHLAPLMHTVRLNLGEVYKTANHDLYIKEMRQRVSSCDISKINLCFGKDVAEPFELLNASNLESITFETADVFLLASDRLHSLNKIKIIRLFRTYIGSFKTQLSTRLQQIEYCKLYLEKFYSLLSTLSSFDHPVRCELRDVVLQSSKETCVDDLQKNVSDLRSKIRSHDMSNIEIIVYICSIELFEILHGSSIGVLGLGTTECASLASGMLHTLNRLADLHLRGTFTGRCDLRLPDSIQRIFLQDSECSSEWLCSLLITLSSLDHHVKCVMWGVVFHPSEENRQDESQTDISDFRSLNLSNIKIRIHKVSTELLETLGDTNIEIRQLPEQTAPGKYFRNLHFANLSTLFLEDFASLL</sequence>
<dbReference type="PROSITE" id="PS50837">
    <property type="entry name" value="NACHT"/>
    <property type="match status" value="1"/>
</dbReference>
<dbReference type="AlphaFoldDB" id="A0A9D4JWK4"/>
<reference evidence="2" key="2">
    <citation type="submission" date="2020-11" db="EMBL/GenBank/DDBJ databases">
        <authorList>
            <person name="McCartney M.A."/>
            <person name="Auch B."/>
            <person name="Kono T."/>
            <person name="Mallez S."/>
            <person name="Becker A."/>
            <person name="Gohl D.M."/>
            <person name="Silverstein K.A.T."/>
            <person name="Koren S."/>
            <person name="Bechman K.B."/>
            <person name="Herman A."/>
            <person name="Abrahante J.E."/>
            <person name="Garbe J."/>
        </authorList>
    </citation>
    <scope>NUCLEOTIDE SEQUENCE</scope>
    <source>
        <strain evidence="2">Duluth1</strain>
        <tissue evidence="2">Whole animal</tissue>
    </source>
</reference>
<protein>
    <recommendedName>
        <fullName evidence="1">NACHT domain-containing protein</fullName>
    </recommendedName>
</protein>
<comment type="caution">
    <text evidence="2">The sequence shown here is derived from an EMBL/GenBank/DDBJ whole genome shotgun (WGS) entry which is preliminary data.</text>
</comment>
<gene>
    <name evidence="2" type="ORF">DPMN_128580</name>
</gene>
<evidence type="ECO:0000313" key="3">
    <source>
        <dbReference type="Proteomes" id="UP000828390"/>
    </source>
</evidence>
<reference evidence="2" key="1">
    <citation type="journal article" date="2019" name="bioRxiv">
        <title>The Genome of the Zebra Mussel, Dreissena polymorpha: A Resource for Invasive Species Research.</title>
        <authorList>
            <person name="McCartney M.A."/>
            <person name="Auch B."/>
            <person name="Kono T."/>
            <person name="Mallez S."/>
            <person name="Zhang Y."/>
            <person name="Obille A."/>
            <person name="Becker A."/>
            <person name="Abrahante J.E."/>
            <person name="Garbe J."/>
            <person name="Badalamenti J.P."/>
            <person name="Herman A."/>
            <person name="Mangelson H."/>
            <person name="Liachko I."/>
            <person name="Sullivan S."/>
            <person name="Sone E.D."/>
            <person name="Koren S."/>
            <person name="Silverstein K.A.T."/>
            <person name="Beckman K.B."/>
            <person name="Gohl D.M."/>
        </authorList>
    </citation>
    <scope>NUCLEOTIDE SEQUENCE</scope>
    <source>
        <strain evidence="2">Duluth1</strain>
        <tissue evidence="2">Whole animal</tissue>
    </source>
</reference>
<dbReference type="InterPro" id="IPR007111">
    <property type="entry name" value="NACHT_NTPase"/>
</dbReference>
<feature type="domain" description="NACHT" evidence="1">
    <location>
        <begin position="97"/>
        <end position="205"/>
    </location>
</feature>
<dbReference type="SUPFAM" id="SSF52540">
    <property type="entry name" value="P-loop containing nucleoside triphosphate hydrolases"/>
    <property type="match status" value="1"/>
</dbReference>
<dbReference type="PANTHER" id="PTHR46312">
    <property type="entry name" value="NACHT DOMAIN-CONTAINING PROTEIN"/>
    <property type="match status" value="1"/>
</dbReference>
<name>A0A9D4JWK4_DREPO</name>
<dbReference type="EMBL" id="JAIWYP010000005">
    <property type="protein sequence ID" value="KAH3826671.1"/>
    <property type="molecule type" value="Genomic_DNA"/>
</dbReference>
<dbReference type="Gene3D" id="3.40.50.300">
    <property type="entry name" value="P-loop containing nucleotide triphosphate hydrolases"/>
    <property type="match status" value="1"/>
</dbReference>
<organism evidence="2 3">
    <name type="scientific">Dreissena polymorpha</name>
    <name type="common">Zebra mussel</name>
    <name type="synonym">Mytilus polymorpha</name>
    <dbReference type="NCBI Taxonomy" id="45954"/>
    <lineage>
        <taxon>Eukaryota</taxon>
        <taxon>Metazoa</taxon>
        <taxon>Spiralia</taxon>
        <taxon>Lophotrochozoa</taxon>
        <taxon>Mollusca</taxon>
        <taxon>Bivalvia</taxon>
        <taxon>Autobranchia</taxon>
        <taxon>Heteroconchia</taxon>
        <taxon>Euheterodonta</taxon>
        <taxon>Imparidentia</taxon>
        <taxon>Neoheterodontei</taxon>
        <taxon>Myida</taxon>
        <taxon>Dreissenoidea</taxon>
        <taxon>Dreissenidae</taxon>
        <taxon>Dreissena</taxon>
    </lineage>
</organism>
<accession>A0A9D4JWK4</accession>
<dbReference type="Pfam" id="PF05729">
    <property type="entry name" value="NACHT"/>
    <property type="match status" value="1"/>
</dbReference>
<dbReference type="InterPro" id="IPR027417">
    <property type="entry name" value="P-loop_NTPase"/>
</dbReference>
<dbReference type="Proteomes" id="UP000828390">
    <property type="component" value="Unassembled WGS sequence"/>
</dbReference>
<dbReference type="PANTHER" id="PTHR46312:SF2">
    <property type="entry name" value="NUCLEOTIDE-BINDING OLIGOMERIZATION DOMAIN-CONTAINING PROTEIN 2-LIKE"/>
    <property type="match status" value="1"/>
</dbReference>
<evidence type="ECO:0000259" key="1">
    <source>
        <dbReference type="PROSITE" id="PS50837"/>
    </source>
</evidence>
<evidence type="ECO:0000313" key="2">
    <source>
        <dbReference type="EMBL" id="KAH3826671.1"/>
    </source>
</evidence>
<keyword evidence="3" id="KW-1185">Reference proteome</keyword>
<proteinExistence type="predicted"/>